<evidence type="ECO:0000256" key="1">
    <source>
        <dbReference type="ARBA" id="ARBA00023015"/>
    </source>
</evidence>
<comment type="caution">
    <text evidence="3">Lacks conserved residue(s) required for the propagation of feature annotation.</text>
</comment>
<keyword evidence="1" id="KW-0805">Transcription regulation</keyword>
<reference evidence="8" key="2">
    <citation type="submission" date="2025-04" db="UniProtKB">
        <authorList>
            <consortium name="RefSeq"/>
        </authorList>
    </citation>
    <scope>IDENTIFICATION</scope>
    <source>
        <tissue evidence="8">Leaf</tissue>
    </source>
</reference>
<sequence>MSPNFDLESGLIDPTTIPPLSPPIPVDLEPVDGSEIFPDGALSYINQLLMEEDFEDKFERYPDYPALLAAAEKPFLEILSEEKHFPESDNHSSSTSSGSGCGSGDIVEIENTSPCDSIEHFEQESCHLYIDHSSHSYFSSANNSGGIIEGDLIQQNHPVEFLPGDFKSVIDFEANGFSLAQEVDEKTFSLVEKEEYRDRRGHKNTHIDDLDLEEERSNKQAAVDGLEGFHQLFYEVLLCNSETCPFRGDNEMRSVHGSHHSKGMGNRKGRRKKQPKGDGDAVDLQTLLIHCAQAVAADDRQSVTELLKQIRQHSSPRGDANQRLAHCFSDGLEARLAGMGCDVTGSLAMKQIPCVDMLKAYQLFMGACPFKRASSFFSNHTILEASKDARVVHIIDYGIFYGFQWPILIQKLSDRPGGPPRIRITGIDLPQTGFRPTERIEDTGRRLADYARRFNVPFEFHAIAANWETIRVEDVRIEKDELLVVYCLYRFRNLMDESVVADSPRDRVLRTIRKMNPDVFIHGVVNGTHSGPFFLTRFREALFYFHTIFDMLEATIPREDPHRMLIESLIYGQEAINVISCEGTKRVERPETYRKWTSRNIRAGFRQLSLNADLVKKARNMVRVLYHKDFVVDEGSNWLLLGWKGRIVNALSTWKPNNRS</sequence>
<evidence type="ECO:0000256" key="2">
    <source>
        <dbReference type="ARBA" id="ARBA00023163"/>
    </source>
</evidence>
<keyword evidence="7" id="KW-1185">Reference proteome</keyword>
<feature type="short sequence motif" description="VHIID" evidence="3">
    <location>
        <begin position="392"/>
        <end position="396"/>
    </location>
</feature>
<dbReference type="EMBL" id="LSRQ01000333">
    <property type="protein sequence ID" value="OAY83561.1"/>
    <property type="molecule type" value="Genomic_DNA"/>
</dbReference>
<name>A0A199W2U0_ANACO</name>
<keyword evidence="2" id="KW-0804">Transcription</keyword>
<feature type="compositionally biased region" description="Basic residues" evidence="4">
    <location>
        <begin position="256"/>
        <end position="274"/>
    </location>
</feature>
<feature type="region of interest" description="Disordered" evidence="4">
    <location>
        <begin position="1"/>
        <end position="23"/>
    </location>
</feature>
<dbReference type="GeneID" id="109718351"/>
<dbReference type="RefSeq" id="XP_020100132.1">
    <property type="nucleotide sequence ID" value="XM_020244543.1"/>
</dbReference>
<dbReference type="AlphaFoldDB" id="A0A199W2U0"/>
<feature type="region of interest" description="SAW" evidence="3">
    <location>
        <begin position="580"/>
        <end position="655"/>
    </location>
</feature>
<comment type="similarity">
    <text evidence="3">Belongs to the GRAS family.</text>
</comment>
<dbReference type="PANTHER" id="PTHR31636">
    <property type="entry name" value="OSJNBA0084A10.13 PROTEIN-RELATED"/>
    <property type="match status" value="1"/>
</dbReference>
<feature type="region of interest" description="Disordered" evidence="4">
    <location>
        <begin position="84"/>
        <end position="108"/>
    </location>
</feature>
<dbReference type="STRING" id="4615.A0A199W2U0"/>
<evidence type="ECO:0000313" key="8">
    <source>
        <dbReference type="RefSeq" id="XP_020100132.1"/>
    </source>
</evidence>
<feature type="region of interest" description="VHIID" evidence="3">
    <location>
        <begin position="361"/>
        <end position="426"/>
    </location>
</feature>
<gene>
    <name evidence="8" type="primary">LOC109718351</name>
    <name evidence="5" type="ORF">ACMD2_00304</name>
</gene>
<evidence type="ECO:0000256" key="4">
    <source>
        <dbReference type="SAM" id="MobiDB-lite"/>
    </source>
</evidence>
<reference evidence="5 6" key="1">
    <citation type="journal article" date="2016" name="DNA Res.">
        <title>The draft genome of MD-2 pineapple using hybrid error correction of long reads.</title>
        <authorList>
            <person name="Redwan R.M."/>
            <person name="Saidin A."/>
            <person name="Kumar S.V."/>
        </authorList>
    </citation>
    <scope>NUCLEOTIDE SEQUENCE [LARGE SCALE GENOMIC DNA]</scope>
    <source>
        <strain evidence="6">cv. MD2</strain>
        <tissue evidence="5">Leaf</tissue>
    </source>
</reference>
<dbReference type="SMR" id="A0A199W2U0"/>
<proteinExistence type="inferred from homology"/>
<protein>
    <submittedName>
        <fullName evidence="5 8">Scarecrow-like protein 14</fullName>
    </submittedName>
</protein>
<evidence type="ECO:0000313" key="7">
    <source>
        <dbReference type="Proteomes" id="UP000515123"/>
    </source>
</evidence>
<dbReference type="OrthoDB" id="47276at2759"/>
<organism evidence="5 6">
    <name type="scientific">Ananas comosus</name>
    <name type="common">Pineapple</name>
    <name type="synonym">Ananas ananas</name>
    <dbReference type="NCBI Taxonomy" id="4615"/>
    <lineage>
        <taxon>Eukaryota</taxon>
        <taxon>Viridiplantae</taxon>
        <taxon>Streptophyta</taxon>
        <taxon>Embryophyta</taxon>
        <taxon>Tracheophyta</taxon>
        <taxon>Spermatophyta</taxon>
        <taxon>Magnoliopsida</taxon>
        <taxon>Liliopsida</taxon>
        <taxon>Poales</taxon>
        <taxon>Bromeliaceae</taxon>
        <taxon>Bromelioideae</taxon>
        <taxon>Ananas</taxon>
    </lineage>
</organism>
<accession>A0A199W2U0</accession>
<dbReference type="InterPro" id="IPR005202">
    <property type="entry name" value="TF_GRAS"/>
</dbReference>
<evidence type="ECO:0000313" key="5">
    <source>
        <dbReference type="EMBL" id="OAY83561.1"/>
    </source>
</evidence>
<dbReference type="Proteomes" id="UP000515123">
    <property type="component" value="Linkage group 12"/>
</dbReference>
<dbReference type="Gramene" id="Aco000510.1.mrna1">
    <property type="protein sequence ID" value="Aco000510.1.mrna1.cds1"/>
    <property type="gene ID" value="Aco000510.1.path1"/>
</dbReference>
<feature type="region of interest" description="Disordered" evidence="4">
    <location>
        <begin position="252"/>
        <end position="279"/>
    </location>
</feature>
<dbReference type="Pfam" id="PF03514">
    <property type="entry name" value="GRAS"/>
    <property type="match status" value="1"/>
</dbReference>
<feature type="region of interest" description="Leucine repeat II (LRII)" evidence="3">
    <location>
        <begin position="442"/>
        <end position="474"/>
    </location>
</feature>
<dbReference type="PROSITE" id="PS50985">
    <property type="entry name" value="GRAS"/>
    <property type="match status" value="1"/>
</dbReference>
<evidence type="ECO:0000313" key="6">
    <source>
        <dbReference type="Proteomes" id="UP000092600"/>
    </source>
</evidence>
<evidence type="ECO:0000256" key="3">
    <source>
        <dbReference type="PROSITE-ProRule" id="PRU01191"/>
    </source>
</evidence>
<dbReference type="Proteomes" id="UP000092600">
    <property type="component" value="Unassembled WGS sequence"/>
</dbReference>
<feature type="region of interest" description="Leucine repeat I (LRI)" evidence="3">
    <location>
        <begin position="282"/>
        <end position="342"/>
    </location>
</feature>